<reference evidence="1" key="1">
    <citation type="submission" date="2020-08" db="EMBL/GenBank/DDBJ databases">
        <title>Multicomponent nature underlies the extraordinary mechanical properties of spider dragline silk.</title>
        <authorList>
            <person name="Kono N."/>
            <person name="Nakamura H."/>
            <person name="Mori M."/>
            <person name="Yoshida Y."/>
            <person name="Ohtoshi R."/>
            <person name="Malay A.D."/>
            <person name="Moran D.A.P."/>
            <person name="Tomita M."/>
            <person name="Numata K."/>
            <person name="Arakawa K."/>
        </authorList>
    </citation>
    <scope>NUCLEOTIDE SEQUENCE</scope>
</reference>
<dbReference type="AlphaFoldDB" id="A0A8X6MN49"/>
<name>A0A8X6MN49_NEPPI</name>
<dbReference type="Proteomes" id="UP000887013">
    <property type="component" value="Unassembled WGS sequence"/>
</dbReference>
<gene>
    <name evidence="1" type="ORF">NPIL_641231</name>
</gene>
<comment type="caution">
    <text evidence="1">The sequence shown here is derived from an EMBL/GenBank/DDBJ whole genome shotgun (WGS) entry which is preliminary data.</text>
</comment>
<evidence type="ECO:0000313" key="2">
    <source>
        <dbReference type="Proteomes" id="UP000887013"/>
    </source>
</evidence>
<evidence type="ECO:0000313" key="1">
    <source>
        <dbReference type="EMBL" id="GFS69057.1"/>
    </source>
</evidence>
<proteinExistence type="predicted"/>
<protein>
    <submittedName>
        <fullName evidence="1">Uncharacterized protein</fullName>
    </submittedName>
</protein>
<organism evidence="1 2">
    <name type="scientific">Nephila pilipes</name>
    <name type="common">Giant wood spider</name>
    <name type="synonym">Nephila maculata</name>
    <dbReference type="NCBI Taxonomy" id="299642"/>
    <lineage>
        <taxon>Eukaryota</taxon>
        <taxon>Metazoa</taxon>
        <taxon>Ecdysozoa</taxon>
        <taxon>Arthropoda</taxon>
        <taxon>Chelicerata</taxon>
        <taxon>Arachnida</taxon>
        <taxon>Araneae</taxon>
        <taxon>Araneomorphae</taxon>
        <taxon>Entelegynae</taxon>
        <taxon>Araneoidea</taxon>
        <taxon>Nephilidae</taxon>
        <taxon>Nephila</taxon>
    </lineage>
</organism>
<sequence>MQILNISEKLTVQSIQYCLWTRKKRRDTSCMTGTGLRDSSLPDKRAAQQRINEENVVLFPPIADGWPFAVRDSDEAACERCRTCL</sequence>
<dbReference type="EMBL" id="BMAW01000458">
    <property type="protein sequence ID" value="GFS69057.1"/>
    <property type="molecule type" value="Genomic_DNA"/>
</dbReference>
<dbReference type="OrthoDB" id="10337463at2759"/>
<accession>A0A8X6MN49</accession>
<keyword evidence="2" id="KW-1185">Reference proteome</keyword>